<dbReference type="SMART" id="SM00646">
    <property type="entry name" value="Ami_3"/>
    <property type="match status" value="1"/>
</dbReference>
<evidence type="ECO:0000313" key="4">
    <source>
        <dbReference type="Proteomes" id="UP000741863"/>
    </source>
</evidence>
<dbReference type="Proteomes" id="UP000741863">
    <property type="component" value="Unassembled WGS sequence"/>
</dbReference>
<proteinExistence type="predicted"/>
<accession>A0ABS2PGR1</accession>
<evidence type="ECO:0000313" key="3">
    <source>
        <dbReference type="EMBL" id="MBM7634625.1"/>
    </source>
</evidence>
<name>A0ABS2PGR1_9BACL</name>
<feature type="domain" description="MurNAc-LAA" evidence="2">
    <location>
        <begin position="117"/>
        <end position="228"/>
    </location>
</feature>
<dbReference type="InterPro" id="IPR050695">
    <property type="entry name" value="N-acetylmuramoyl_amidase_3"/>
</dbReference>
<dbReference type="CDD" id="cd02696">
    <property type="entry name" value="MurNAc-LAA"/>
    <property type="match status" value="1"/>
</dbReference>
<sequence length="243" mass="26923">MKKRMKFAWVLVILFAGLMAYSMYALFSNEDTSTLEMPLSGNVIILDAGHGGVDGGSVAKSGTLEKDVALDISLKLRDYLQASGALVYMTREGDSDLANESTRGFSNRKTEDLKKRIEIINSSNADYYVSLHLNATPSSKWRGAQTFYNRTFEESKLMAESVQGEMVRQLENTNRSALPIHNIFLVDRAEIPGVLVEVGFLSNVQEAADLGTEEYQDKVAASIYQGMLRYKVPELAEENEAGN</sequence>
<evidence type="ECO:0000259" key="2">
    <source>
        <dbReference type="SMART" id="SM00646"/>
    </source>
</evidence>
<organism evidence="3 4">
    <name type="scientific">Geomicrobium sediminis</name>
    <dbReference type="NCBI Taxonomy" id="1347788"/>
    <lineage>
        <taxon>Bacteria</taxon>
        <taxon>Bacillati</taxon>
        <taxon>Bacillota</taxon>
        <taxon>Bacilli</taxon>
        <taxon>Bacillales</taxon>
        <taxon>Geomicrobium</taxon>
    </lineage>
</organism>
<keyword evidence="1 3" id="KW-0378">Hydrolase</keyword>
<dbReference type="PANTHER" id="PTHR30404:SF0">
    <property type="entry name" value="N-ACETYLMURAMOYL-L-ALANINE AMIDASE AMIC"/>
    <property type="match status" value="1"/>
</dbReference>
<dbReference type="Gene3D" id="3.40.630.40">
    <property type="entry name" value="Zn-dependent exopeptidases"/>
    <property type="match status" value="1"/>
</dbReference>
<dbReference type="InterPro" id="IPR014234">
    <property type="entry name" value="Spore_CwlD"/>
</dbReference>
<dbReference type="EMBL" id="JAFBEC010000015">
    <property type="protein sequence ID" value="MBM7634625.1"/>
    <property type="molecule type" value="Genomic_DNA"/>
</dbReference>
<dbReference type="Pfam" id="PF01520">
    <property type="entry name" value="Amidase_3"/>
    <property type="match status" value="1"/>
</dbReference>
<dbReference type="GO" id="GO:0008745">
    <property type="term" value="F:N-acetylmuramoyl-L-alanine amidase activity"/>
    <property type="evidence" value="ECO:0007669"/>
    <property type="project" value="UniProtKB-EC"/>
</dbReference>
<comment type="caution">
    <text evidence="3">The sequence shown here is derived from an EMBL/GenBank/DDBJ whole genome shotgun (WGS) entry which is preliminary data.</text>
</comment>
<dbReference type="PANTHER" id="PTHR30404">
    <property type="entry name" value="N-ACETYLMURAMOYL-L-ALANINE AMIDASE"/>
    <property type="match status" value="1"/>
</dbReference>
<protein>
    <submittedName>
        <fullName evidence="3">N-acetylmuramoyl-L-alanine amidase</fullName>
        <ecNumber evidence="3">3.5.1.28</ecNumber>
    </submittedName>
</protein>
<dbReference type="SUPFAM" id="SSF53187">
    <property type="entry name" value="Zn-dependent exopeptidases"/>
    <property type="match status" value="1"/>
</dbReference>
<dbReference type="InterPro" id="IPR002508">
    <property type="entry name" value="MurNAc-LAA_cat"/>
</dbReference>
<dbReference type="EC" id="3.5.1.28" evidence="3"/>
<keyword evidence="4" id="KW-1185">Reference proteome</keyword>
<reference evidence="3 4" key="1">
    <citation type="submission" date="2021-01" db="EMBL/GenBank/DDBJ databases">
        <title>Genomic Encyclopedia of Type Strains, Phase IV (KMG-IV): sequencing the most valuable type-strain genomes for metagenomic binning, comparative biology and taxonomic classification.</title>
        <authorList>
            <person name="Goeker M."/>
        </authorList>
    </citation>
    <scope>NUCLEOTIDE SEQUENCE [LARGE SCALE GENOMIC DNA]</scope>
    <source>
        <strain evidence="3 4">DSM 25540</strain>
    </source>
</reference>
<evidence type="ECO:0000256" key="1">
    <source>
        <dbReference type="ARBA" id="ARBA00022801"/>
    </source>
</evidence>
<dbReference type="NCBIfam" id="TIGR02883">
    <property type="entry name" value="spore_cwlD"/>
    <property type="match status" value="1"/>
</dbReference>
<gene>
    <name evidence="3" type="ORF">JOD17_003748</name>
</gene>
<dbReference type="RefSeq" id="WP_204699444.1">
    <property type="nucleotide sequence ID" value="NZ_JAFBEC010000015.1"/>
</dbReference>